<dbReference type="PANTHER" id="PTHR42709">
    <property type="entry name" value="ALKALINE PHOSPHATASE LIKE PROTEIN"/>
    <property type="match status" value="1"/>
</dbReference>
<feature type="transmembrane region" description="Helical" evidence="1">
    <location>
        <begin position="12"/>
        <end position="36"/>
    </location>
</feature>
<protein>
    <recommendedName>
        <fullName evidence="2">VTT domain-containing protein</fullName>
    </recommendedName>
</protein>
<accession>A0ABM8Q2P0</accession>
<dbReference type="InterPro" id="IPR032816">
    <property type="entry name" value="VTT_dom"/>
</dbReference>
<organism evidence="3 4">
    <name type="scientific">Campylobacter suis</name>
    <dbReference type="NCBI Taxonomy" id="2790657"/>
    <lineage>
        <taxon>Bacteria</taxon>
        <taxon>Pseudomonadati</taxon>
        <taxon>Campylobacterota</taxon>
        <taxon>Epsilonproteobacteria</taxon>
        <taxon>Campylobacterales</taxon>
        <taxon>Campylobacteraceae</taxon>
        <taxon>Campylobacter</taxon>
    </lineage>
</organism>
<proteinExistence type="predicted"/>
<evidence type="ECO:0000313" key="3">
    <source>
        <dbReference type="EMBL" id="CAD7287096.1"/>
    </source>
</evidence>
<dbReference type="RefSeq" id="WP_230056497.1">
    <property type="nucleotide sequence ID" value="NZ_CAJHOE010000001.1"/>
</dbReference>
<feature type="transmembrane region" description="Helical" evidence="1">
    <location>
        <begin position="163"/>
        <end position="183"/>
    </location>
</feature>
<dbReference type="Pfam" id="PF09335">
    <property type="entry name" value="VTT_dom"/>
    <property type="match status" value="1"/>
</dbReference>
<sequence>MQDMLTSLSTYGYIILFVYTLGGGMVALIAAGILSHLGKMDLGVSIAIAAFSNALGDMLLFYLGRYNKDMIRPYIKNHKRKFAYSCMLMKKQGDKLLFIKKYIYGLKTLIPIAIGFTPSYSVQKFVVINILASIVWALVVGISAYYIGSTFEQISEFLGENSWIMPVFMMSLIGGIYYFLHIATRKKTKGKI</sequence>
<evidence type="ECO:0000313" key="4">
    <source>
        <dbReference type="Proteomes" id="UP000789359"/>
    </source>
</evidence>
<feature type="transmembrane region" description="Helical" evidence="1">
    <location>
        <begin position="42"/>
        <end position="63"/>
    </location>
</feature>
<evidence type="ECO:0000256" key="1">
    <source>
        <dbReference type="SAM" id="Phobius"/>
    </source>
</evidence>
<keyword evidence="4" id="KW-1185">Reference proteome</keyword>
<dbReference type="EMBL" id="CAJHOE010000001">
    <property type="protein sequence ID" value="CAD7287096.1"/>
    <property type="molecule type" value="Genomic_DNA"/>
</dbReference>
<dbReference type="InterPro" id="IPR051311">
    <property type="entry name" value="DedA_domain"/>
</dbReference>
<feature type="transmembrane region" description="Helical" evidence="1">
    <location>
        <begin position="126"/>
        <end position="148"/>
    </location>
</feature>
<comment type="caution">
    <text evidence="3">The sequence shown here is derived from an EMBL/GenBank/DDBJ whole genome shotgun (WGS) entry which is preliminary data.</text>
</comment>
<keyword evidence="1" id="KW-1133">Transmembrane helix</keyword>
<dbReference type="PANTHER" id="PTHR42709:SF2">
    <property type="entry name" value="INNER MEMBRANE PROTEIN YOHD"/>
    <property type="match status" value="1"/>
</dbReference>
<gene>
    <name evidence="3" type="ORF">LMG8286_00727</name>
</gene>
<feature type="domain" description="VTT" evidence="2">
    <location>
        <begin position="24"/>
        <end position="140"/>
    </location>
</feature>
<dbReference type="Proteomes" id="UP000789359">
    <property type="component" value="Unassembled WGS sequence"/>
</dbReference>
<name>A0ABM8Q2P0_9BACT</name>
<keyword evidence="1" id="KW-0812">Transmembrane</keyword>
<reference evidence="3 4" key="1">
    <citation type="submission" date="2020-11" db="EMBL/GenBank/DDBJ databases">
        <authorList>
            <person name="Peeters C."/>
        </authorList>
    </citation>
    <scope>NUCLEOTIDE SEQUENCE [LARGE SCALE GENOMIC DNA]</scope>
    <source>
        <strain evidence="3 4">LMG 8286</strain>
    </source>
</reference>
<evidence type="ECO:0000259" key="2">
    <source>
        <dbReference type="Pfam" id="PF09335"/>
    </source>
</evidence>
<keyword evidence="1" id="KW-0472">Membrane</keyword>